<comment type="caution">
    <text evidence="1">The sequence shown here is derived from an EMBL/GenBank/DDBJ whole genome shotgun (WGS) entry which is preliminary data.</text>
</comment>
<sequence>MLVSERTLKWAMRFYPPLLFQRIWVKRFQRDFRGVDVKITRSILNLNYNRSIFGGTIYAAADPFYAVLFHQTLQKRGYKVQVWQKSAEIDYVKPGMSSLYFSVRLDDAEISEACSILDSEGKFIKTYTIEIKSKAGELCATVQSTVYIRKLYSIKTESR</sequence>
<evidence type="ECO:0000313" key="1">
    <source>
        <dbReference type="EMBL" id="RXF72252.1"/>
    </source>
</evidence>
<dbReference type="SUPFAM" id="SSF54637">
    <property type="entry name" value="Thioesterase/thiol ester dehydrase-isomerase"/>
    <property type="match status" value="1"/>
</dbReference>
<proteinExistence type="predicted"/>
<dbReference type="Pfam" id="PF14539">
    <property type="entry name" value="DUF4442"/>
    <property type="match status" value="1"/>
</dbReference>
<dbReference type="AlphaFoldDB" id="A0A4V1KIX9"/>
<accession>A0A4V1KIX9</accession>
<protein>
    <submittedName>
        <fullName evidence="1">DUF4442 domain-containing protein</fullName>
    </submittedName>
</protein>
<organism evidence="1 2">
    <name type="scientific">Arcticibacter tournemirensis</name>
    <dbReference type="NCBI Taxonomy" id="699437"/>
    <lineage>
        <taxon>Bacteria</taxon>
        <taxon>Pseudomonadati</taxon>
        <taxon>Bacteroidota</taxon>
        <taxon>Sphingobacteriia</taxon>
        <taxon>Sphingobacteriales</taxon>
        <taxon>Sphingobacteriaceae</taxon>
        <taxon>Arcticibacter</taxon>
    </lineage>
</organism>
<dbReference type="InterPro" id="IPR029069">
    <property type="entry name" value="HotDog_dom_sf"/>
</dbReference>
<name>A0A4V1KIX9_9SPHI</name>
<reference evidence="1 2" key="1">
    <citation type="submission" date="2018-12" db="EMBL/GenBank/DDBJ databases">
        <title>The Draft Genome Sequence of the Soil Bacterium Pedobacter tournemirensis R1.</title>
        <authorList>
            <person name="He J."/>
        </authorList>
    </citation>
    <scope>NUCLEOTIDE SEQUENCE [LARGE SCALE GENOMIC DNA]</scope>
    <source>
        <strain evidence="1 2">R1</strain>
    </source>
</reference>
<dbReference type="Proteomes" id="UP000290848">
    <property type="component" value="Unassembled WGS sequence"/>
</dbReference>
<dbReference type="RefSeq" id="WP_128767437.1">
    <property type="nucleotide sequence ID" value="NZ_RXOC01000001.1"/>
</dbReference>
<dbReference type="Gene3D" id="3.10.129.10">
    <property type="entry name" value="Hotdog Thioesterase"/>
    <property type="match status" value="1"/>
</dbReference>
<dbReference type="InterPro" id="IPR027961">
    <property type="entry name" value="DUF4442"/>
</dbReference>
<evidence type="ECO:0000313" key="2">
    <source>
        <dbReference type="Proteomes" id="UP000290848"/>
    </source>
</evidence>
<dbReference type="EMBL" id="RXOC01000001">
    <property type="protein sequence ID" value="RXF72252.1"/>
    <property type="molecule type" value="Genomic_DNA"/>
</dbReference>
<gene>
    <name evidence="1" type="ORF">EKH83_00565</name>
</gene>